<gene>
    <name evidence="2" type="ORF">A2Y82_01320</name>
</gene>
<comment type="caution">
    <text evidence="2">The sequence shown here is derived from an EMBL/GenBank/DDBJ whole genome shotgun (WGS) entry which is preliminary data.</text>
</comment>
<evidence type="ECO:0000313" key="2">
    <source>
        <dbReference type="EMBL" id="OGY41606.1"/>
    </source>
</evidence>
<reference evidence="2 3" key="1">
    <citation type="journal article" date="2016" name="Nat. Commun.">
        <title>Thousands of microbial genomes shed light on interconnected biogeochemical processes in an aquifer system.</title>
        <authorList>
            <person name="Anantharaman K."/>
            <person name="Brown C.T."/>
            <person name="Hug L.A."/>
            <person name="Sharon I."/>
            <person name="Castelle C.J."/>
            <person name="Probst A.J."/>
            <person name="Thomas B.C."/>
            <person name="Singh A."/>
            <person name="Wilkins M.J."/>
            <person name="Karaoz U."/>
            <person name="Brodie E.L."/>
            <person name="Williams K.H."/>
            <person name="Hubbard S.S."/>
            <person name="Banfield J.F."/>
        </authorList>
    </citation>
    <scope>NUCLEOTIDE SEQUENCE [LARGE SCALE GENOMIC DNA]</scope>
</reference>
<feature type="transmembrane region" description="Helical" evidence="1">
    <location>
        <begin position="75"/>
        <end position="95"/>
    </location>
</feature>
<dbReference type="AlphaFoldDB" id="A0A1G1XPT2"/>
<accession>A0A1G1XPT2</accession>
<dbReference type="EMBL" id="MHHZ01000015">
    <property type="protein sequence ID" value="OGY41606.1"/>
    <property type="molecule type" value="Genomic_DNA"/>
</dbReference>
<proteinExistence type="predicted"/>
<evidence type="ECO:0000256" key="1">
    <source>
        <dbReference type="SAM" id="Phobius"/>
    </source>
</evidence>
<keyword evidence="1" id="KW-0812">Transmembrane</keyword>
<name>A0A1G1XPT2_9BACT</name>
<feature type="transmembrane region" description="Helical" evidence="1">
    <location>
        <begin position="26"/>
        <end position="48"/>
    </location>
</feature>
<evidence type="ECO:0000313" key="3">
    <source>
        <dbReference type="Proteomes" id="UP000176498"/>
    </source>
</evidence>
<dbReference type="Proteomes" id="UP000176498">
    <property type="component" value="Unassembled WGS sequence"/>
</dbReference>
<keyword evidence="1" id="KW-1133">Transmembrane helix</keyword>
<protein>
    <submittedName>
        <fullName evidence="2">Uncharacterized protein</fullName>
    </submittedName>
</protein>
<keyword evidence="1" id="KW-0472">Membrane</keyword>
<organism evidence="2 3">
    <name type="scientific">Candidatus Buchananbacteria bacterium RBG_13_36_9</name>
    <dbReference type="NCBI Taxonomy" id="1797530"/>
    <lineage>
        <taxon>Bacteria</taxon>
        <taxon>Candidatus Buchananiibacteriota</taxon>
    </lineage>
</organism>
<sequence>MLDGFINNEITDSLKDYIKKRVTTPIWGTFFVFWLIFHWEFVFTIFFVNEDLILARTGYLKNDYLRDVFFDVHNWYFWFSWAMPIVLTGLSIWVLPRWLFIPAFKKDEEYKTAKRRIRISEQRKLEEEMVRLEGEKVRLGEESVKQLKLVSQKTEEEKKIMKLDPSLGWLEEYNQFRSSIYFNKFKIIIQSIYEYSGNIHVFRSLDNTPFFSIPKDILAFAHSSELININPKTEKIDLTDKGKFFVKKYSFDQNK</sequence>